<dbReference type="Proteomes" id="UP000035680">
    <property type="component" value="Unassembled WGS sequence"/>
</dbReference>
<keyword evidence="1" id="KW-1185">Reference proteome</keyword>
<evidence type="ECO:0000313" key="2">
    <source>
        <dbReference type="WBParaSite" id="SVE_0793300.1"/>
    </source>
</evidence>
<name>A0A0K0FGD2_STRVS</name>
<dbReference type="WBParaSite" id="SVE_0793300.1">
    <property type="protein sequence ID" value="SVE_0793300.1"/>
    <property type="gene ID" value="SVE_0793300"/>
</dbReference>
<accession>A0A0K0FGD2</accession>
<organism evidence="1 2">
    <name type="scientific">Strongyloides venezuelensis</name>
    <name type="common">Threadworm</name>
    <dbReference type="NCBI Taxonomy" id="75913"/>
    <lineage>
        <taxon>Eukaryota</taxon>
        <taxon>Metazoa</taxon>
        <taxon>Ecdysozoa</taxon>
        <taxon>Nematoda</taxon>
        <taxon>Chromadorea</taxon>
        <taxon>Rhabditida</taxon>
        <taxon>Tylenchina</taxon>
        <taxon>Panagrolaimomorpha</taxon>
        <taxon>Strongyloidoidea</taxon>
        <taxon>Strongyloididae</taxon>
        <taxon>Strongyloides</taxon>
    </lineage>
</organism>
<reference evidence="1" key="1">
    <citation type="submission" date="2014-07" db="EMBL/GenBank/DDBJ databases">
        <authorList>
            <person name="Martin A.A"/>
            <person name="De Silva N."/>
        </authorList>
    </citation>
    <scope>NUCLEOTIDE SEQUENCE</scope>
</reference>
<proteinExistence type="predicted"/>
<dbReference type="AlphaFoldDB" id="A0A0K0FGD2"/>
<protein>
    <submittedName>
        <fullName evidence="2">Uncharacterized protein</fullName>
    </submittedName>
</protein>
<reference evidence="2" key="2">
    <citation type="submission" date="2015-08" db="UniProtKB">
        <authorList>
            <consortium name="WormBaseParasite"/>
        </authorList>
    </citation>
    <scope>IDENTIFICATION</scope>
</reference>
<sequence>MKMRILLQSYKPKFVVSIVIDINCYLKRNFFSNMDSNSSFMDYSKEEGSSETQEGKLFLSDDPFLLSYQNSLG</sequence>
<evidence type="ECO:0000313" key="1">
    <source>
        <dbReference type="Proteomes" id="UP000035680"/>
    </source>
</evidence>